<evidence type="ECO:0000256" key="2">
    <source>
        <dbReference type="ARBA" id="ARBA00006403"/>
    </source>
</evidence>
<reference evidence="15 16" key="1">
    <citation type="submission" date="2024-02" db="EMBL/GenBank/DDBJ databases">
        <authorList>
            <person name="Vignale AGUSTIN F."/>
            <person name="Sosa J E."/>
            <person name="Modenutti C."/>
        </authorList>
    </citation>
    <scope>NUCLEOTIDE SEQUENCE [LARGE SCALE GENOMIC DNA]</scope>
</reference>
<keyword evidence="4" id="KW-0805">Transcription regulation</keyword>
<dbReference type="InterPro" id="IPR036388">
    <property type="entry name" value="WH-like_DNA-bd_sf"/>
</dbReference>
<keyword evidence="7" id="KW-0804">Transcription</keyword>
<evidence type="ECO:0000256" key="7">
    <source>
        <dbReference type="ARBA" id="ARBA00023163"/>
    </source>
</evidence>
<feature type="region of interest" description="Disordered" evidence="13">
    <location>
        <begin position="453"/>
        <end position="478"/>
    </location>
</feature>
<keyword evidence="8" id="KW-0539">Nucleus</keyword>
<feature type="compositionally biased region" description="Basic and acidic residues" evidence="13">
    <location>
        <begin position="461"/>
        <end position="478"/>
    </location>
</feature>
<evidence type="ECO:0000256" key="9">
    <source>
        <dbReference type="ARBA" id="ARBA00055747"/>
    </source>
</evidence>
<evidence type="ECO:0000256" key="6">
    <source>
        <dbReference type="ARBA" id="ARBA00023125"/>
    </source>
</evidence>
<keyword evidence="12" id="KW-0175">Coiled coil</keyword>
<dbReference type="EMBL" id="CAUOFW020001591">
    <property type="protein sequence ID" value="CAK9146588.1"/>
    <property type="molecule type" value="Genomic_DNA"/>
</dbReference>
<keyword evidence="3" id="KW-0597">Phosphoprotein</keyword>
<evidence type="ECO:0000256" key="4">
    <source>
        <dbReference type="ARBA" id="ARBA00023015"/>
    </source>
</evidence>
<evidence type="ECO:0000256" key="10">
    <source>
        <dbReference type="ARBA" id="ARBA00081483"/>
    </source>
</evidence>
<organism evidence="15 16">
    <name type="scientific">Ilex paraguariensis</name>
    <name type="common">yerba mate</name>
    <dbReference type="NCBI Taxonomy" id="185542"/>
    <lineage>
        <taxon>Eukaryota</taxon>
        <taxon>Viridiplantae</taxon>
        <taxon>Streptophyta</taxon>
        <taxon>Embryophyta</taxon>
        <taxon>Tracheophyta</taxon>
        <taxon>Spermatophyta</taxon>
        <taxon>Magnoliopsida</taxon>
        <taxon>eudicotyledons</taxon>
        <taxon>Gunneridae</taxon>
        <taxon>Pentapetalae</taxon>
        <taxon>asterids</taxon>
        <taxon>campanulids</taxon>
        <taxon>Aquifoliales</taxon>
        <taxon>Aquifoliaceae</taxon>
        <taxon>Ilex</taxon>
    </lineage>
</organism>
<dbReference type="PRINTS" id="PR00056">
    <property type="entry name" value="HSFDOMAIN"/>
</dbReference>
<dbReference type="GO" id="GO:0005634">
    <property type="term" value="C:nucleus"/>
    <property type="evidence" value="ECO:0007669"/>
    <property type="project" value="UniProtKB-SubCell"/>
</dbReference>
<dbReference type="Pfam" id="PF00447">
    <property type="entry name" value="HSF_DNA-bind"/>
    <property type="match status" value="1"/>
</dbReference>
<comment type="similarity">
    <text evidence="2 11">Belongs to the HSF family.</text>
</comment>
<dbReference type="PROSITE" id="PS00434">
    <property type="entry name" value="HSF_DOMAIN"/>
    <property type="match status" value="1"/>
</dbReference>
<name>A0ABC8RPD5_9AQUA</name>
<evidence type="ECO:0000256" key="5">
    <source>
        <dbReference type="ARBA" id="ARBA00023016"/>
    </source>
</evidence>
<comment type="function">
    <text evidence="9">DNA-binding protein that specifically binds heat shock promoter elements (HSE) and activates transcription.</text>
</comment>
<dbReference type="AlphaFoldDB" id="A0ABC8RPD5"/>
<comment type="subcellular location">
    <subcellularLocation>
        <location evidence="1">Nucleus</location>
    </subcellularLocation>
</comment>
<dbReference type="Proteomes" id="UP001642360">
    <property type="component" value="Unassembled WGS sequence"/>
</dbReference>
<evidence type="ECO:0000256" key="1">
    <source>
        <dbReference type="ARBA" id="ARBA00004123"/>
    </source>
</evidence>
<comment type="caution">
    <text evidence="15">The sequence shown here is derived from an EMBL/GenBank/DDBJ whole genome shotgun (WGS) entry which is preliminary data.</text>
</comment>
<dbReference type="Gene3D" id="1.10.10.10">
    <property type="entry name" value="Winged helix-like DNA-binding domain superfamily/Winged helix DNA-binding domain"/>
    <property type="match status" value="1"/>
</dbReference>
<keyword evidence="5" id="KW-0346">Stress response</keyword>
<feature type="domain" description="HSF-type DNA-binding" evidence="14">
    <location>
        <begin position="61"/>
        <end position="85"/>
    </location>
</feature>
<evidence type="ECO:0000259" key="14">
    <source>
        <dbReference type="PROSITE" id="PS00434"/>
    </source>
</evidence>
<evidence type="ECO:0000256" key="12">
    <source>
        <dbReference type="SAM" id="Coils"/>
    </source>
</evidence>
<dbReference type="InterPro" id="IPR000232">
    <property type="entry name" value="HSF_DNA-bd"/>
</dbReference>
<keyword evidence="16" id="KW-1185">Reference proteome</keyword>
<evidence type="ECO:0000256" key="8">
    <source>
        <dbReference type="ARBA" id="ARBA00023242"/>
    </source>
</evidence>
<dbReference type="GO" id="GO:0003677">
    <property type="term" value="F:DNA binding"/>
    <property type="evidence" value="ECO:0007669"/>
    <property type="project" value="UniProtKB-KW"/>
</dbReference>
<dbReference type="SUPFAM" id="SSF46785">
    <property type="entry name" value="Winged helix' DNA-binding domain"/>
    <property type="match status" value="1"/>
</dbReference>
<dbReference type="SMART" id="SM00415">
    <property type="entry name" value="HSF"/>
    <property type="match status" value="1"/>
</dbReference>
<dbReference type="InterPro" id="IPR036390">
    <property type="entry name" value="WH_DNA-bd_sf"/>
</dbReference>
<evidence type="ECO:0000313" key="15">
    <source>
        <dbReference type="EMBL" id="CAK9146588.1"/>
    </source>
</evidence>
<protein>
    <recommendedName>
        <fullName evidence="10">Heat stress transcription factor</fullName>
    </recommendedName>
</protein>
<gene>
    <name evidence="15" type="ORF">ILEXP_LOCUS14441</name>
</gene>
<keyword evidence="6" id="KW-0238">DNA-binding</keyword>
<sequence>MDDNGNLPSSVASSIANVPPPFLSKTYDMVADPTTDSVVSWSNSNNSFVVWNVPEFTRDILPKYFKHSNFSSFVRQLNTYGFRKVDSDRFEFANEAFLRGQKHLLKSIIRRKSGHVESHQEQPQGQSKSVGSCVEVGKFVLEEEVERLKGDKNVLMQELVRLRQQQQTTDHQLQTVGQRVHLMEQRQQQMMSFLAKAMQSPGFLAQLVQQQNESSRRIAGANRKRRLPRQGEENIGGKHGNASPDGQIVKYQPLMNEAAKAMLRQILQMNASTRLEPTMDHPDGFLIDNVPSPSDVVDSGSSSSQISGVTLSEVLPTSSGSYLSTEFGSSVNHPSAAICEINTSPGVVSSIGNVTQFPEMEVLDGTQTPEIMSKSTLEVPDISCEASESDDMGYMDTMSGLVDAAMPVVPDEFSADPQVDILLDEIPKLPGINDVFWEQFLSASPLTRETEEINSSLPEGGFHREQQMQTARDSEWDKSNHMNQLTEQMGLLPSGSKRGDHVVPIEF</sequence>
<evidence type="ECO:0000256" key="11">
    <source>
        <dbReference type="RuleBase" id="RU004020"/>
    </source>
</evidence>
<feature type="coiled-coil region" evidence="12">
    <location>
        <begin position="138"/>
        <end position="165"/>
    </location>
</feature>
<evidence type="ECO:0000313" key="16">
    <source>
        <dbReference type="Proteomes" id="UP001642360"/>
    </source>
</evidence>
<accession>A0ABC8RPD5</accession>
<dbReference type="FunFam" id="1.10.10.10:FF:000057">
    <property type="entry name" value="Heat shock transcription factor 1"/>
    <property type="match status" value="1"/>
</dbReference>
<feature type="region of interest" description="Disordered" evidence="13">
    <location>
        <begin position="214"/>
        <end position="246"/>
    </location>
</feature>
<evidence type="ECO:0000256" key="13">
    <source>
        <dbReference type="SAM" id="MobiDB-lite"/>
    </source>
</evidence>
<dbReference type="PANTHER" id="PTHR10015:SF427">
    <property type="entry name" value="HEAT SHOCK FACTOR PROTEIN"/>
    <property type="match status" value="1"/>
</dbReference>
<proteinExistence type="inferred from homology"/>
<evidence type="ECO:0000256" key="3">
    <source>
        <dbReference type="ARBA" id="ARBA00022553"/>
    </source>
</evidence>
<dbReference type="PANTHER" id="PTHR10015">
    <property type="entry name" value="HEAT SHOCK TRANSCRIPTION FACTOR"/>
    <property type="match status" value="1"/>
</dbReference>